<feature type="domain" description="Mediator complex subunit MED14 N-terminal" evidence="10">
    <location>
        <begin position="21"/>
        <end position="208"/>
    </location>
</feature>
<evidence type="ECO:0000256" key="5">
    <source>
        <dbReference type="ARBA" id="ARBA00023159"/>
    </source>
</evidence>
<evidence type="ECO:0000256" key="8">
    <source>
        <dbReference type="ARBA" id="ARBA00032007"/>
    </source>
</evidence>
<evidence type="ECO:0000313" key="14">
    <source>
        <dbReference type="Proteomes" id="UP000663860"/>
    </source>
</evidence>
<evidence type="ECO:0000259" key="10">
    <source>
        <dbReference type="Pfam" id="PF08638"/>
    </source>
</evidence>
<evidence type="ECO:0000313" key="13">
    <source>
        <dbReference type="EMBL" id="CAF0757348.1"/>
    </source>
</evidence>
<evidence type="ECO:0000256" key="6">
    <source>
        <dbReference type="ARBA" id="ARBA00023163"/>
    </source>
</evidence>
<sequence>MSTGSSASSNNAPILPMYDKTPLSNLLEAAVQKTYHELYTMADVLPSKTNIERKKELVKFACRARQLFIRILAVVKWAATAGKVNACEDIQNFLEGRNRVVRETSDLLAQLARERLLDARLPNYPITDAVDALTLGSVNYLPERISEATTPFIPATDIERQEILPRLQQILTARVAIAELPIQFTSVTIRNGIVTLAVDGEFEVKLGITSDNLFAPWHVYKTKLFLRDPEEPEQELVHAVQMQTLTNYIQSWLIESENPLVELYRYLHYYCQSLRLQVLYEQAHRIRNRSAKQKHLHISSYIPCKSFNIEYWKEYNLNNQQKKTTINEKNRDIGMTIVCDDDGKFQIIHWPPLPVEDSVAILQILEKSTFTMEEILNRTIYARCQRRFEELKETILSTTSANIEIDSSIPVLKCELLPESTSEEILFISISPFSGLYKIVSYMESRFCLQIEHALNRDQGNLIDAINLFKIWLIQQRIPSLLAHLNCRVFTRLPSLNPKHELIIPFLHNNYYCQSLRLQVLYEQAHRIRNRSAKQKHLHISSYIPCKSFNIEYWKEYNLNNQQKKTTINEKNRDIGMTIVCDDDGKFQIIHWPPLPVEDSVAILQILEKSTFTMEEILNRTIYARCQRRFEELKETILSTTSANIEIDSSIPVLKCELLPESTSEEILFISISPFSGLYKIVSYMESRFCLQIEHALNRDQGNLIDAINLFKIWLIQQRIPSLLAHLNCRVFTRLPSLNPKHELIIPFLHNSIYIELTHNEGYYIVRKTFFCRFL</sequence>
<protein>
    <recommendedName>
        <fullName evidence="3 9">Mediator of RNA polymerase II transcription subunit 14</fullName>
    </recommendedName>
    <alternativeName>
        <fullName evidence="8 9">Mediator complex subunit 14</fullName>
    </alternativeName>
</protein>
<evidence type="ECO:0000256" key="9">
    <source>
        <dbReference type="RuleBase" id="RU365082"/>
    </source>
</evidence>
<keyword evidence="6 9" id="KW-0804">Transcription</keyword>
<dbReference type="GO" id="GO:0016592">
    <property type="term" value="C:mediator complex"/>
    <property type="evidence" value="ECO:0007669"/>
    <property type="project" value="UniProtKB-UniRule"/>
</dbReference>
<feature type="domain" description="Mediator of RNA polymerase II transcription subunit 14 RM3" evidence="12">
    <location>
        <begin position="373"/>
        <end position="478"/>
    </location>
</feature>
<feature type="domain" description="Mediator of RNA polymerase II transcription subunit 14 RM2" evidence="11">
    <location>
        <begin position="293"/>
        <end position="366"/>
    </location>
</feature>
<dbReference type="GO" id="GO:0070847">
    <property type="term" value="C:core mediator complex"/>
    <property type="evidence" value="ECO:0007669"/>
    <property type="project" value="TreeGrafter"/>
</dbReference>
<dbReference type="Pfam" id="PF25065">
    <property type="entry name" value="RM3_Med14"/>
    <property type="match status" value="2"/>
</dbReference>
<evidence type="ECO:0000256" key="2">
    <source>
        <dbReference type="ARBA" id="ARBA00007813"/>
    </source>
</evidence>
<evidence type="ECO:0000256" key="4">
    <source>
        <dbReference type="ARBA" id="ARBA00023015"/>
    </source>
</evidence>
<dbReference type="InterPro" id="IPR055122">
    <property type="entry name" value="Med14_N"/>
</dbReference>
<dbReference type="EMBL" id="CAJNOE010000025">
    <property type="protein sequence ID" value="CAF0757348.1"/>
    <property type="molecule type" value="Genomic_DNA"/>
</dbReference>
<keyword evidence="5 9" id="KW-0010">Activator</keyword>
<evidence type="ECO:0000256" key="3">
    <source>
        <dbReference type="ARBA" id="ARBA00019619"/>
    </source>
</evidence>
<reference evidence="13" key="1">
    <citation type="submission" date="2021-02" db="EMBL/GenBank/DDBJ databases">
        <authorList>
            <person name="Nowell W R."/>
        </authorList>
    </citation>
    <scope>NUCLEOTIDE SEQUENCE</scope>
</reference>
<dbReference type="PANTHER" id="PTHR12809">
    <property type="entry name" value="MEDIATOR COMPLEX SUBUNIT"/>
    <property type="match status" value="1"/>
</dbReference>
<evidence type="ECO:0000259" key="12">
    <source>
        <dbReference type="Pfam" id="PF25065"/>
    </source>
</evidence>
<comment type="caution">
    <text evidence="13">The sequence shown here is derived from an EMBL/GenBank/DDBJ whole genome shotgun (WGS) entry which is preliminary data.</text>
</comment>
<dbReference type="PANTHER" id="PTHR12809:SF2">
    <property type="entry name" value="MEDIATOR OF RNA POLYMERASE II TRANSCRIPTION SUBUNIT 14"/>
    <property type="match status" value="1"/>
</dbReference>
<dbReference type="GO" id="GO:0003712">
    <property type="term" value="F:transcription coregulator activity"/>
    <property type="evidence" value="ECO:0007669"/>
    <property type="project" value="UniProtKB-UniRule"/>
</dbReference>
<keyword evidence="4 9" id="KW-0805">Transcription regulation</keyword>
<evidence type="ECO:0000256" key="7">
    <source>
        <dbReference type="ARBA" id="ARBA00023242"/>
    </source>
</evidence>
<dbReference type="InterPro" id="IPR055113">
    <property type="entry name" value="Med14_RM2"/>
</dbReference>
<gene>
    <name evidence="13" type="ORF">IZO911_LOCUS4510</name>
</gene>
<evidence type="ECO:0000259" key="11">
    <source>
        <dbReference type="Pfam" id="PF22981"/>
    </source>
</evidence>
<dbReference type="GO" id="GO:0006357">
    <property type="term" value="P:regulation of transcription by RNA polymerase II"/>
    <property type="evidence" value="ECO:0007669"/>
    <property type="project" value="InterPro"/>
</dbReference>
<dbReference type="InterPro" id="IPR056879">
    <property type="entry name" value="RM3_Med14"/>
</dbReference>
<proteinExistence type="inferred from homology"/>
<evidence type="ECO:0000256" key="1">
    <source>
        <dbReference type="ARBA" id="ARBA00004123"/>
    </source>
</evidence>
<accession>A0A813PWV3</accession>
<name>A0A813PWV3_9BILA</name>
<dbReference type="Proteomes" id="UP000663860">
    <property type="component" value="Unassembled WGS sequence"/>
</dbReference>
<comment type="similarity">
    <text evidence="2 9">Belongs to the Mediator complex subunit 14 family.</text>
</comment>
<feature type="domain" description="Mediator of RNA polymerase II transcription subunit 14 RM3" evidence="12">
    <location>
        <begin position="615"/>
        <end position="720"/>
    </location>
</feature>
<keyword evidence="7 9" id="KW-0539">Nucleus</keyword>
<comment type="subunit">
    <text evidence="9">Component of the Mediator complex.</text>
</comment>
<dbReference type="Pfam" id="PF08638">
    <property type="entry name" value="Med14"/>
    <property type="match status" value="1"/>
</dbReference>
<dbReference type="InterPro" id="IPR013947">
    <property type="entry name" value="Mediator_Med14"/>
</dbReference>
<dbReference type="AlphaFoldDB" id="A0A813PWV3"/>
<dbReference type="Pfam" id="PF22981">
    <property type="entry name" value="RM2_Med14"/>
    <property type="match status" value="2"/>
</dbReference>
<organism evidence="13 14">
    <name type="scientific">Adineta steineri</name>
    <dbReference type="NCBI Taxonomy" id="433720"/>
    <lineage>
        <taxon>Eukaryota</taxon>
        <taxon>Metazoa</taxon>
        <taxon>Spiralia</taxon>
        <taxon>Gnathifera</taxon>
        <taxon>Rotifera</taxon>
        <taxon>Eurotatoria</taxon>
        <taxon>Bdelloidea</taxon>
        <taxon>Adinetida</taxon>
        <taxon>Adinetidae</taxon>
        <taxon>Adineta</taxon>
    </lineage>
</organism>
<comment type="function">
    <text evidence="9">Component of the Mediator complex, a coactivator involved in the regulated transcription of nearly all RNA polymerase II-dependent genes. Mediator functions as a bridge to convey information from gene-specific regulatory proteins to the basal RNA polymerase II transcription machinery. Mediator is recruited to promoters by direct interactions with regulatory proteins and serves as a scaffold for the assembly of a functional preinitiation complex with RNA polymerase II and the general transcription factors.</text>
</comment>
<comment type="subcellular location">
    <subcellularLocation>
        <location evidence="1 9">Nucleus</location>
    </subcellularLocation>
</comment>
<feature type="domain" description="Mediator of RNA polymerase II transcription subunit 14 RM2" evidence="11">
    <location>
        <begin position="535"/>
        <end position="608"/>
    </location>
</feature>